<organism evidence="3 4">
    <name type="scientific">Azohydromonas lata</name>
    <dbReference type="NCBI Taxonomy" id="45677"/>
    <lineage>
        <taxon>Bacteria</taxon>
        <taxon>Pseudomonadati</taxon>
        <taxon>Pseudomonadota</taxon>
        <taxon>Betaproteobacteria</taxon>
        <taxon>Burkholderiales</taxon>
        <taxon>Sphaerotilaceae</taxon>
        <taxon>Azohydromonas</taxon>
    </lineage>
</organism>
<evidence type="ECO:0000313" key="4">
    <source>
        <dbReference type="Proteomes" id="UP001293718"/>
    </source>
</evidence>
<keyword evidence="4" id="KW-1185">Reference proteome</keyword>
<keyword evidence="2" id="KW-0812">Transmembrane</keyword>
<proteinExistence type="predicted"/>
<protein>
    <submittedName>
        <fullName evidence="3">Uncharacterized protein</fullName>
    </submittedName>
</protein>
<name>A0ABU5IL44_9BURK</name>
<reference evidence="3 4" key="1">
    <citation type="submission" date="2023-11" db="EMBL/GenBank/DDBJ databases">
        <title>Draft genome of Azohydromonas lata strain H1 (DSM1123), a polyhydroxyalkanoate producer.</title>
        <authorList>
            <person name="Traversa D."/>
            <person name="D'Addabbo P."/>
            <person name="Pazzani C."/>
            <person name="Manzari C."/>
            <person name="Chiara M."/>
            <person name="Scrascia M."/>
        </authorList>
    </citation>
    <scope>NUCLEOTIDE SEQUENCE [LARGE SCALE GENOMIC DNA]</scope>
    <source>
        <strain evidence="3 4">H1</strain>
    </source>
</reference>
<dbReference type="Proteomes" id="UP001293718">
    <property type="component" value="Unassembled WGS sequence"/>
</dbReference>
<dbReference type="RefSeq" id="WP_322467301.1">
    <property type="nucleotide sequence ID" value="NZ_JAXOJX010000047.1"/>
</dbReference>
<gene>
    <name evidence="3" type="ORF">SM757_23825</name>
</gene>
<feature type="transmembrane region" description="Helical" evidence="2">
    <location>
        <begin position="41"/>
        <end position="60"/>
    </location>
</feature>
<feature type="region of interest" description="Disordered" evidence="1">
    <location>
        <begin position="99"/>
        <end position="122"/>
    </location>
</feature>
<dbReference type="EMBL" id="JAXOJX010000047">
    <property type="protein sequence ID" value="MDZ5459611.1"/>
    <property type="molecule type" value="Genomic_DNA"/>
</dbReference>
<comment type="caution">
    <text evidence="3">The sequence shown here is derived from an EMBL/GenBank/DDBJ whole genome shotgun (WGS) entry which is preliminary data.</text>
</comment>
<sequence length="122" mass="12770">MVFYPGTPEDATKEAMYLAWLAVNAVALVAAVLAILDLGVLATLCLALYGLLGLTSLSHYAQGFWSEHTLGANATICAEVLMGLVLAVRAVRHLMKKASHRGAGHGSSARTARRNGATSTFG</sequence>
<feature type="transmembrane region" description="Helical" evidence="2">
    <location>
        <begin position="72"/>
        <end position="91"/>
    </location>
</feature>
<evidence type="ECO:0000256" key="1">
    <source>
        <dbReference type="SAM" id="MobiDB-lite"/>
    </source>
</evidence>
<feature type="transmembrane region" description="Helical" evidence="2">
    <location>
        <begin position="15"/>
        <end position="36"/>
    </location>
</feature>
<keyword evidence="2" id="KW-0472">Membrane</keyword>
<evidence type="ECO:0000313" key="3">
    <source>
        <dbReference type="EMBL" id="MDZ5459611.1"/>
    </source>
</evidence>
<accession>A0ABU5IL44</accession>
<keyword evidence="2" id="KW-1133">Transmembrane helix</keyword>
<evidence type="ECO:0000256" key="2">
    <source>
        <dbReference type="SAM" id="Phobius"/>
    </source>
</evidence>